<evidence type="ECO:0000313" key="2">
    <source>
        <dbReference type="Proteomes" id="UP000220438"/>
    </source>
</evidence>
<dbReference type="Proteomes" id="UP000220438">
    <property type="component" value="Unassembled WGS sequence"/>
</dbReference>
<dbReference type="RefSeq" id="WP_097769995.1">
    <property type="nucleotide sequence ID" value="NZ_NOUW01000006.1"/>
</dbReference>
<dbReference type="SUPFAM" id="SSF52096">
    <property type="entry name" value="ClpP/crotonase"/>
    <property type="match status" value="1"/>
</dbReference>
<protein>
    <submittedName>
        <fullName evidence="1">Serine protease</fullName>
    </submittedName>
</protein>
<dbReference type="PANTHER" id="PTHR35984">
    <property type="entry name" value="PERIPLASMIC SERINE PROTEASE"/>
    <property type="match status" value="1"/>
</dbReference>
<dbReference type="Pfam" id="PF01972">
    <property type="entry name" value="SDH_protease"/>
    <property type="match status" value="1"/>
</dbReference>
<name>A0A2A7BGV4_9FIRM</name>
<dbReference type="GO" id="GO:0006508">
    <property type="term" value="P:proteolysis"/>
    <property type="evidence" value="ECO:0007669"/>
    <property type="project" value="UniProtKB-KW"/>
</dbReference>
<dbReference type="PANTHER" id="PTHR35984:SF1">
    <property type="entry name" value="PERIPLASMIC SERINE PROTEASE"/>
    <property type="match status" value="1"/>
</dbReference>
<accession>A0A2A7BGV4</accession>
<sequence>MAGWDDILRELGDTPSQTDIVRRKYLKALSNYTGRNTIAYYSAFLTRSVTGTDINDSDMTGFMNALKGMDCSKGLDLILHTPGGSPAAAEAIVSYLRSKFHNDIRVIVPQISMSAGTMIACAAKVIIMGKQSSLGPIDPQFNGIPAYNIKAEFEEAKADLAVHPENAQYWAIKLQQYPAAFMKTALDAIELSSNLITVWLGSCMYNSSIPEEKAIVENIVQQLNEHDRSKTHGRHFNIDFCRDIGLKIEEMEKDNRLQDKILSVHHAYLLSLSNSDSIKIIECQNGKAVINHSRA</sequence>
<dbReference type="Gene3D" id="3.90.226.10">
    <property type="entry name" value="2-enoyl-CoA Hydratase, Chain A, domain 1"/>
    <property type="match status" value="1"/>
</dbReference>
<dbReference type="EMBL" id="NOUW01000006">
    <property type="protein sequence ID" value="PDX90606.1"/>
    <property type="molecule type" value="Genomic_DNA"/>
</dbReference>
<dbReference type="GO" id="GO:0016020">
    <property type="term" value="C:membrane"/>
    <property type="evidence" value="ECO:0007669"/>
    <property type="project" value="InterPro"/>
</dbReference>
<dbReference type="InterPro" id="IPR029045">
    <property type="entry name" value="ClpP/crotonase-like_dom_sf"/>
</dbReference>
<reference evidence="1 2" key="1">
    <citation type="journal article" date="2017" name="Front. Microbiol.">
        <title>New Insights into the Diversity of the Genus Faecalibacterium.</title>
        <authorList>
            <person name="Benevides L."/>
            <person name="Burman S."/>
            <person name="Martin R."/>
            <person name="Robert V."/>
            <person name="Thomas M."/>
            <person name="Miquel S."/>
            <person name="Chain F."/>
            <person name="Sokol H."/>
            <person name="Bermudez-Humaran L.G."/>
            <person name="Morrison M."/>
            <person name="Langella P."/>
            <person name="Azevedo V.A."/>
            <person name="Chatel J.M."/>
            <person name="Soares S."/>
        </authorList>
    </citation>
    <scope>NUCLEOTIDE SEQUENCE [LARGE SCALE GENOMIC DNA]</scope>
    <source>
        <strain evidence="1 2">AHMP21</strain>
    </source>
</reference>
<keyword evidence="1" id="KW-0645">Protease</keyword>
<comment type="caution">
    <text evidence="1">The sequence shown here is derived from an EMBL/GenBank/DDBJ whole genome shotgun (WGS) entry which is preliminary data.</text>
</comment>
<evidence type="ECO:0000313" key="1">
    <source>
        <dbReference type="EMBL" id="PDX90606.1"/>
    </source>
</evidence>
<keyword evidence="1" id="KW-0378">Hydrolase</keyword>
<organism evidence="1 2">
    <name type="scientific">Faecalibacterium prausnitzii</name>
    <dbReference type="NCBI Taxonomy" id="853"/>
    <lineage>
        <taxon>Bacteria</taxon>
        <taxon>Bacillati</taxon>
        <taxon>Bacillota</taxon>
        <taxon>Clostridia</taxon>
        <taxon>Eubacteriales</taxon>
        <taxon>Oscillospiraceae</taxon>
        <taxon>Faecalibacterium</taxon>
    </lineage>
</organism>
<dbReference type="InterPro" id="IPR002825">
    <property type="entry name" value="Pept_S49_ser-pept_pro"/>
</dbReference>
<proteinExistence type="predicted"/>
<gene>
    <name evidence="1" type="ORF">CHR61_01660</name>
</gene>
<dbReference type="GO" id="GO:0008233">
    <property type="term" value="F:peptidase activity"/>
    <property type="evidence" value="ECO:0007669"/>
    <property type="project" value="UniProtKB-KW"/>
</dbReference>
<dbReference type="AlphaFoldDB" id="A0A2A7BGV4"/>